<dbReference type="PANTHER" id="PTHR35176:SF6">
    <property type="entry name" value="HEME OXYGENASE HI_0854-RELATED"/>
    <property type="match status" value="1"/>
</dbReference>
<proteinExistence type="predicted"/>
<feature type="domain" description="Pyridoxamine 5'-phosphate oxidase N-terminal" evidence="2">
    <location>
        <begin position="3"/>
        <end position="125"/>
    </location>
</feature>
<dbReference type="RefSeq" id="WP_170161828.1">
    <property type="nucleotide sequence ID" value="NZ_RJVA01000015.1"/>
</dbReference>
<keyword evidence="4" id="KW-1185">Reference proteome</keyword>
<sequence>MLKKMIDLLTSHDMCVLATCRDHKPHCSLMAYVTDEQGLIVYMATRQDTTKFQNIRENGQVSLLVDTRQDDADRASVRALTVEGWAAPLTDAVRELEVRRRFQERHPQIHSLLNHPQSTFIEVRVRSFLLLEGPEKATHMMVK</sequence>
<dbReference type="Gene3D" id="2.30.110.10">
    <property type="entry name" value="Electron Transport, Fmn-binding Protein, Chain A"/>
    <property type="match status" value="1"/>
</dbReference>
<dbReference type="AlphaFoldDB" id="A0A3N1UN44"/>
<evidence type="ECO:0000256" key="1">
    <source>
        <dbReference type="ARBA" id="ARBA00023002"/>
    </source>
</evidence>
<dbReference type="InterPro" id="IPR012349">
    <property type="entry name" value="Split_barrel_FMN-bd"/>
</dbReference>
<dbReference type="Proteomes" id="UP000276223">
    <property type="component" value="Unassembled WGS sequence"/>
</dbReference>
<dbReference type="GO" id="GO:0070967">
    <property type="term" value="F:coenzyme F420 binding"/>
    <property type="evidence" value="ECO:0007669"/>
    <property type="project" value="TreeGrafter"/>
</dbReference>
<dbReference type="InterPro" id="IPR052019">
    <property type="entry name" value="F420H2_bilvrd_red/Heme_oxyg"/>
</dbReference>
<dbReference type="GO" id="GO:0005829">
    <property type="term" value="C:cytosol"/>
    <property type="evidence" value="ECO:0007669"/>
    <property type="project" value="TreeGrafter"/>
</dbReference>
<dbReference type="PANTHER" id="PTHR35176">
    <property type="entry name" value="HEME OXYGENASE HI_0854-RELATED"/>
    <property type="match status" value="1"/>
</dbReference>
<evidence type="ECO:0000313" key="4">
    <source>
        <dbReference type="Proteomes" id="UP000276223"/>
    </source>
</evidence>
<dbReference type="InterPro" id="IPR011576">
    <property type="entry name" value="Pyridox_Oxase_N"/>
</dbReference>
<reference evidence="3 4" key="1">
    <citation type="submission" date="2018-11" db="EMBL/GenBank/DDBJ databases">
        <title>Genomic Encyclopedia of Type Strains, Phase IV (KMG-IV): sequencing the most valuable type-strain genomes for metagenomic binning, comparative biology and taxonomic classification.</title>
        <authorList>
            <person name="Goeker M."/>
        </authorList>
    </citation>
    <scope>NUCLEOTIDE SEQUENCE [LARGE SCALE GENOMIC DNA]</scope>
    <source>
        <strain evidence="3 4">DSM 22027</strain>
    </source>
</reference>
<accession>A0A3N1UN44</accession>
<gene>
    <name evidence="3" type="ORF">EDC27_2764</name>
</gene>
<dbReference type="GO" id="GO:0016627">
    <property type="term" value="F:oxidoreductase activity, acting on the CH-CH group of donors"/>
    <property type="evidence" value="ECO:0007669"/>
    <property type="project" value="TreeGrafter"/>
</dbReference>
<dbReference type="Pfam" id="PF01243">
    <property type="entry name" value="PNPOx_N"/>
    <property type="match status" value="1"/>
</dbReference>
<keyword evidence="1" id="KW-0560">Oxidoreductase</keyword>
<evidence type="ECO:0000259" key="2">
    <source>
        <dbReference type="Pfam" id="PF01243"/>
    </source>
</evidence>
<organism evidence="3 4">
    <name type="scientific">Desulfosoma caldarium</name>
    <dbReference type="NCBI Taxonomy" id="610254"/>
    <lineage>
        <taxon>Bacteria</taxon>
        <taxon>Pseudomonadati</taxon>
        <taxon>Thermodesulfobacteriota</taxon>
        <taxon>Syntrophobacteria</taxon>
        <taxon>Syntrophobacterales</taxon>
        <taxon>Syntrophobacteraceae</taxon>
        <taxon>Desulfosoma</taxon>
    </lineage>
</organism>
<name>A0A3N1UN44_9BACT</name>
<protein>
    <submittedName>
        <fullName evidence="3">Pyridoxamine 5'-phosphate oxidase</fullName>
    </submittedName>
</protein>
<evidence type="ECO:0000313" key="3">
    <source>
        <dbReference type="EMBL" id="ROQ90150.1"/>
    </source>
</evidence>
<dbReference type="SUPFAM" id="SSF50475">
    <property type="entry name" value="FMN-binding split barrel"/>
    <property type="match status" value="1"/>
</dbReference>
<comment type="caution">
    <text evidence="3">The sequence shown here is derived from an EMBL/GenBank/DDBJ whole genome shotgun (WGS) entry which is preliminary data.</text>
</comment>
<dbReference type="EMBL" id="RJVA01000015">
    <property type="protein sequence ID" value="ROQ90150.1"/>
    <property type="molecule type" value="Genomic_DNA"/>
</dbReference>